<reference evidence="2 3" key="1">
    <citation type="submission" date="2023-06" db="EMBL/GenBank/DDBJ databases">
        <title>Alkalimonas sp., MEB004 an alkaliphilic bacterium isolated from Lonar Lake, India.</title>
        <authorList>
            <person name="Joshi A."/>
            <person name="Thite S."/>
        </authorList>
    </citation>
    <scope>NUCLEOTIDE SEQUENCE [LARGE SCALE GENOMIC DNA]</scope>
    <source>
        <strain evidence="2 3">MEB004</strain>
    </source>
</reference>
<keyword evidence="3" id="KW-1185">Reference proteome</keyword>
<keyword evidence="1" id="KW-1133">Transmembrane helix</keyword>
<protein>
    <submittedName>
        <fullName evidence="2">DUF3693 domain-containing protein</fullName>
    </submittedName>
</protein>
<evidence type="ECO:0000313" key="2">
    <source>
        <dbReference type="EMBL" id="MEE2023603.1"/>
    </source>
</evidence>
<proteinExistence type="predicted"/>
<dbReference type="InterPro" id="IPR021096">
    <property type="entry name" value="Vibrio_phage_VSK_Orf152"/>
</dbReference>
<dbReference type="RefSeq" id="WP_330086957.1">
    <property type="nucleotide sequence ID" value="NZ_JAUGZK010000003.1"/>
</dbReference>
<evidence type="ECO:0000313" key="3">
    <source>
        <dbReference type="Proteomes" id="UP001339167"/>
    </source>
</evidence>
<dbReference type="EMBL" id="JAUGZK010000003">
    <property type="protein sequence ID" value="MEE2023603.1"/>
    <property type="molecule type" value="Genomic_DNA"/>
</dbReference>
<keyword evidence="1" id="KW-0472">Membrane</keyword>
<sequence length="118" mass="13005">MSFSYELIGELKKSAGLSTDKEASEVIPKMTPGALGDIKKGKRHLTEEQALFIAHECELNTEWVLVHLAEETAKSEEAKQVWHKFGKKLNKSVTAAILALFVVFGGFGLNQGLEPDFT</sequence>
<name>A0ABU7JF11_9GAMM</name>
<accession>A0ABU7JF11</accession>
<gene>
    <name evidence="2" type="ORF">QWF21_05035</name>
</gene>
<dbReference type="Pfam" id="PF12472">
    <property type="entry name" value="DUF3693"/>
    <property type="match status" value="1"/>
</dbReference>
<organism evidence="2 3">
    <name type="scientific">Alkalimonas mucilaginosa</name>
    <dbReference type="NCBI Taxonomy" id="3057676"/>
    <lineage>
        <taxon>Bacteria</taxon>
        <taxon>Pseudomonadati</taxon>
        <taxon>Pseudomonadota</taxon>
        <taxon>Gammaproteobacteria</taxon>
        <taxon>Alkalimonas</taxon>
    </lineage>
</organism>
<feature type="transmembrane region" description="Helical" evidence="1">
    <location>
        <begin position="93"/>
        <end position="113"/>
    </location>
</feature>
<comment type="caution">
    <text evidence="2">The sequence shown here is derived from an EMBL/GenBank/DDBJ whole genome shotgun (WGS) entry which is preliminary data.</text>
</comment>
<evidence type="ECO:0000256" key="1">
    <source>
        <dbReference type="SAM" id="Phobius"/>
    </source>
</evidence>
<dbReference type="Proteomes" id="UP001339167">
    <property type="component" value="Unassembled WGS sequence"/>
</dbReference>
<keyword evidence="1" id="KW-0812">Transmembrane</keyword>